<keyword evidence="4 7" id="KW-0812">Transmembrane</keyword>
<protein>
    <submittedName>
        <fullName evidence="9">MFS transporter</fullName>
    </submittedName>
</protein>
<dbReference type="NCBIfam" id="TIGR00711">
    <property type="entry name" value="efflux_EmrB"/>
    <property type="match status" value="1"/>
</dbReference>
<dbReference type="InterPro" id="IPR020846">
    <property type="entry name" value="MFS_dom"/>
</dbReference>
<dbReference type="Proteomes" id="UP001500542">
    <property type="component" value="Unassembled WGS sequence"/>
</dbReference>
<feature type="transmembrane region" description="Helical" evidence="7">
    <location>
        <begin position="285"/>
        <end position="308"/>
    </location>
</feature>
<feature type="transmembrane region" description="Helical" evidence="7">
    <location>
        <begin position="73"/>
        <end position="90"/>
    </location>
</feature>
<feature type="domain" description="Major facilitator superfamily (MFS) profile" evidence="8">
    <location>
        <begin position="31"/>
        <end position="477"/>
    </location>
</feature>
<dbReference type="InterPro" id="IPR004638">
    <property type="entry name" value="EmrB-like"/>
</dbReference>
<evidence type="ECO:0000256" key="1">
    <source>
        <dbReference type="ARBA" id="ARBA00004651"/>
    </source>
</evidence>
<keyword evidence="6 7" id="KW-0472">Membrane</keyword>
<dbReference type="InterPro" id="IPR011701">
    <property type="entry name" value="MFS"/>
</dbReference>
<sequence>MTVAGDGRAAVAAGSAAPGRLALSSRGGRWLIAVTALGSGIVFLDGSVVNVALPSIARNLGGGFATLQWVMDGYLLTLSALLLLGGALGDRRGRKRLFLIGLVIFTAASIACGLAPTPAVLVAARLAQGIGGALLVPSSLALIDGVIRADDRGRAIGAWAGLSGVSSALGPLLGGWLVDTISWRAVFLINVPLAAIALAATVRHVPESRMAAPGRLDAAGAVAATLGLGGVTIALIEVPMNGWTPVTIAAGVCGAALLVAFVVIESRHPAPLLPLTMFRSRQFAGANLLTFMIYGALSLGLFLLSLFLQMSMGYSATQTGLATLPITLEILLLSTWVGAVTQRTGPRLAMVAGPLLAAAGFVLLSGIGLDTRYLSGVLPGVLVFGLGLAITIAPLTSAVLASVGDDRAGAASGANNAIARVAGLISVAVLPGVAGVEVRSAADAGSLSAGFGTSMLISAAMCAVGGLIAFLTVRSGISVRRNALPGVQHACQPVVLRHD</sequence>
<dbReference type="PRINTS" id="PR01036">
    <property type="entry name" value="TCRTETB"/>
</dbReference>
<gene>
    <name evidence="9" type="ORF">GCM10009554_27180</name>
</gene>
<evidence type="ECO:0000256" key="3">
    <source>
        <dbReference type="ARBA" id="ARBA00022475"/>
    </source>
</evidence>
<reference evidence="10" key="1">
    <citation type="journal article" date="2019" name="Int. J. Syst. Evol. Microbiol.">
        <title>The Global Catalogue of Microorganisms (GCM) 10K type strain sequencing project: providing services to taxonomists for standard genome sequencing and annotation.</title>
        <authorList>
            <consortium name="The Broad Institute Genomics Platform"/>
            <consortium name="The Broad Institute Genome Sequencing Center for Infectious Disease"/>
            <person name="Wu L."/>
            <person name="Ma J."/>
        </authorList>
    </citation>
    <scope>NUCLEOTIDE SEQUENCE [LARGE SCALE GENOMIC DNA]</scope>
    <source>
        <strain evidence="10">JCM 10977</strain>
    </source>
</reference>
<dbReference type="PANTHER" id="PTHR42718:SF42">
    <property type="entry name" value="EXPORT PROTEIN"/>
    <property type="match status" value="1"/>
</dbReference>
<keyword evidence="2" id="KW-0813">Transport</keyword>
<feature type="transmembrane region" description="Helical" evidence="7">
    <location>
        <begin position="183"/>
        <end position="202"/>
    </location>
</feature>
<feature type="transmembrane region" description="Helical" evidence="7">
    <location>
        <begin position="214"/>
        <end position="236"/>
    </location>
</feature>
<evidence type="ECO:0000313" key="9">
    <source>
        <dbReference type="EMBL" id="GAA0938291.1"/>
    </source>
</evidence>
<evidence type="ECO:0000256" key="6">
    <source>
        <dbReference type="ARBA" id="ARBA00023136"/>
    </source>
</evidence>
<evidence type="ECO:0000256" key="7">
    <source>
        <dbReference type="SAM" id="Phobius"/>
    </source>
</evidence>
<keyword evidence="5 7" id="KW-1133">Transmembrane helix</keyword>
<dbReference type="CDD" id="cd17321">
    <property type="entry name" value="MFS_MMR_MDR_like"/>
    <property type="match status" value="1"/>
</dbReference>
<dbReference type="Gene3D" id="1.20.1250.20">
    <property type="entry name" value="MFS general substrate transporter like domains"/>
    <property type="match status" value="1"/>
</dbReference>
<dbReference type="EMBL" id="BAAAHK010000006">
    <property type="protein sequence ID" value="GAA0938291.1"/>
    <property type="molecule type" value="Genomic_DNA"/>
</dbReference>
<organism evidence="9 10">
    <name type="scientific">Kribbella koreensis</name>
    <dbReference type="NCBI Taxonomy" id="57909"/>
    <lineage>
        <taxon>Bacteria</taxon>
        <taxon>Bacillati</taxon>
        <taxon>Actinomycetota</taxon>
        <taxon>Actinomycetes</taxon>
        <taxon>Propionibacteriales</taxon>
        <taxon>Kribbellaceae</taxon>
        <taxon>Kribbella</taxon>
    </lineage>
</organism>
<evidence type="ECO:0000313" key="10">
    <source>
        <dbReference type="Proteomes" id="UP001500542"/>
    </source>
</evidence>
<dbReference type="PANTHER" id="PTHR42718">
    <property type="entry name" value="MAJOR FACILITATOR SUPERFAMILY MULTIDRUG TRANSPORTER MFSC"/>
    <property type="match status" value="1"/>
</dbReference>
<dbReference type="InterPro" id="IPR036259">
    <property type="entry name" value="MFS_trans_sf"/>
</dbReference>
<feature type="transmembrane region" description="Helical" evidence="7">
    <location>
        <begin position="348"/>
        <end position="369"/>
    </location>
</feature>
<dbReference type="Gene3D" id="1.20.1720.10">
    <property type="entry name" value="Multidrug resistance protein D"/>
    <property type="match status" value="1"/>
</dbReference>
<comment type="subcellular location">
    <subcellularLocation>
        <location evidence="1">Cell membrane</location>
        <topology evidence="1">Multi-pass membrane protein</topology>
    </subcellularLocation>
</comment>
<evidence type="ECO:0000259" key="8">
    <source>
        <dbReference type="PROSITE" id="PS50850"/>
    </source>
</evidence>
<evidence type="ECO:0000256" key="5">
    <source>
        <dbReference type="ARBA" id="ARBA00022989"/>
    </source>
</evidence>
<comment type="caution">
    <text evidence="9">The sequence shown here is derived from an EMBL/GenBank/DDBJ whole genome shotgun (WGS) entry which is preliminary data.</text>
</comment>
<evidence type="ECO:0000256" key="2">
    <source>
        <dbReference type="ARBA" id="ARBA00022448"/>
    </source>
</evidence>
<feature type="transmembrane region" description="Helical" evidence="7">
    <location>
        <begin position="417"/>
        <end position="436"/>
    </location>
</feature>
<feature type="transmembrane region" description="Helical" evidence="7">
    <location>
        <begin position="30"/>
        <end position="53"/>
    </location>
</feature>
<feature type="transmembrane region" description="Helical" evidence="7">
    <location>
        <begin position="122"/>
        <end position="143"/>
    </location>
</feature>
<feature type="transmembrane region" description="Helical" evidence="7">
    <location>
        <begin position="97"/>
        <end position="116"/>
    </location>
</feature>
<dbReference type="RefSeq" id="WP_343968637.1">
    <property type="nucleotide sequence ID" value="NZ_BAAAHK010000006.1"/>
</dbReference>
<keyword evidence="3" id="KW-1003">Cell membrane</keyword>
<keyword evidence="10" id="KW-1185">Reference proteome</keyword>
<evidence type="ECO:0000256" key="4">
    <source>
        <dbReference type="ARBA" id="ARBA00022692"/>
    </source>
</evidence>
<feature type="transmembrane region" description="Helical" evidence="7">
    <location>
        <begin position="320"/>
        <end position="341"/>
    </location>
</feature>
<feature type="transmembrane region" description="Helical" evidence="7">
    <location>
        <begin position="242"/>
        <end position="264"/>
    </location>
</feature>
<proteinExistence type="predicted"/>
<dbReference type="PROSITE" id="PS50850">
    <property type="entry name" value="MFS"/>
    <property type="match status" value="1"/>
</dbReference>
<dbReference type="Pfam" id="PF07690">
    <property type="entry name" value="MFS_1"/>
    <property type="match status" value="1"/>
</dbReference>
<feature type="transmembrane region" description="Helical" evidence="7">
    <location>
        <begin position="448"/>
        <end position="471"/>
    </location>
</feature>
<dbReference type="SUPFAM" id="SSF103473">
    <property type="entry name" value="MFS general substrate transporter"/>
    <property type="match status" value="1"/>
</dbReference>
<accession>A0ABP4AMS4</accession>
<name>A0ABP4AMS4_9ACTN</name>
<feature type="transmembrane region" description="Helical" evidence="7">
    <location>
        <begin position="381"/>
        <end position="405"/>
    </location>
</feature>
<feature type="transmembrane region" description="Helical" evidence="7">
    <location>
        <begin position="155"/>
        <end position="177"/>
    </location>
</feature>